<evidence type="ECO:0000313" key="2">
    <source>
        <dbReference type="Proteomes" id="UP000310636"/>
    </source>
</evidence>
<dbReference type="OrthoDB" id="2991654at2"/>
<evidence type="ECO:0008006" key="3">
    <source>
        <dbReference type="Google" id="ProtNLM"/>
    </source>
</evidence>
<proteinExistence type="predicted"/>
<sequence>MTIPQKPSVPIKPSVLTDALVGLASRLSELKEDHYRQLVVLDSLVELLIEKGVLSAEELRLKARTSEIALELEIGARTASSSATP</sequence>
<protein>
    <recommendedName>
        <fullName evidence="3">Nitrile hydratase subunit beta</fullName>
    </recommendedName>
</protein>
<reference evidence="1 2" key="1">
    <citation type="submission" date="2019-04" db="EMBL/GenBank/DDBJ databases">
        <title>Cohnella sp. nov. isolated from preserved vegetables.</title>
        <authorList>
            <person name="Lin S.-Y."/>
            <person name="Hung M.-H."/>
            <person name="Young C.-C."/>
        </authorList>
    </citation>
    <scope>NUCLEOTIDE SEQUENCE [LARGE SCALE GENOMIC DNA]</scope>
    <source>
        <strain evidence="1 2">CC-MHH1044</strain>
    </source>
</reference>
<dbReference type="AlphaFoldDB" id="A0A4S4BHV4"/>
<gene>
    <name evidence="1" type="ORF">E6C55_26450</name>
</gene>
<keyword evidence="2" id="KW-1185">Reference proteome</keyword>
<dbReference type="Proteomes" id="UP000310636">
    <property type="component" value="Unassembled WGS sequence"/>
</dbReference>
<dbReference type="RefSeq" id="WP_136372841.1">
    <property type="nucleotide sequence ID" value="NZ_SSOB01000044.1"/>
</dbReference>
<dbReference type="EMBL" id="SSOB01000044">
    <property type="protein sequence ID" value="THF74167.1"/>
    <property type="molecule type" value="Genomic_DNA"/>
</dbReference>
<comment type="caution">
    <text evidence="1">The sequence shown here is derived from an EMBL/GenBank/DDBJ whole genome shotgun (WGS) entry which is preliminary data.</text>
</comment>
<name>A0A4S4BHV4_9BACL</name>
<organism evidence="1 2">
    <name type="scientific">Cohnella fermenti</name>
    <dbReference type="NCBI Taxonomy" id="2565925"/>
    <lineage>
        <taxon>Bacteria</taxon>
        <taxon>Bacillati</taxon>
        <taxon>Bacillota</taxon>
        <taxon>Bacilli</taxon>
        <taxon>Bacillales</taxon>
        <taxon>Paenibacillaceae</taxon>
        <taxon>Cohnella</taxon>
    </lineage>
</organism>
<evidence type="ECO:0000313" key="1">
    <source>
        <dbReference type="EMBL" id="THF74167.1"/>
    </source>
</evidence>
<accession>A0A4S4BHV4</accession>